<name>A0AA39GTW5_9BILA</name>
<evidence type="ECO:0000256" key="6">
    <source>
        <dbReference type="ARBA" id="ARBA00022684"/>
    </source>
</evidence>
<dbReference type="Gene3D" id="3.30.590.50">
    <property type="match status" value="2"/>
</dbReference>
<sequence>MGLLTKGSPLTWDETMPYVDYIKKHGIAQFITLYHRLKGRQGDQLKWGDEIEYTVIKYDHEKKKVRVSLRAEELLNRLQAEEQVNALVGTENRFLWRPEFAAYMVEGTPGVPYGGLMACFNIVESNMIRRRAEIVRLLKKDESVLSISFPALGTFDFTVPESKVSPEDENGAGRSIFFPDEAIFGGHPRFKNLVKNIRGRRGEKVAINVPVFKDKNTASPFIDKSPVPDADAQRNAKPDHIYMDHMGFGMGCCCLQVTFQAVNVEEARWLYDQLTPVTPILLALSAATPIFKSYLADVDSRWDIISASVDDRTAEERGLIPLNKSKFVLEKSRYDSTDCYIYPCSVGYNDIPLEYEESIYQQLRDGDIDKPLAKHIAHMFIRDPLQVYRERLEQDDTKSTEHFETIQSSNWMNMRFKPPPPDASEIGWRVEFRPTEVQLTDFENAAYCCFVVLLTRVIVSFRLTFLLPISKVTENMKRAQKRDAVLREKFFFRRGLANCDTAPDTKKTANCKTPDDNNVVEMSIQEIINGDGHEFPGLVPLIRQFLDSADVDVDTRCTISQYLNFIQKRASGEIQTLAHWMRDFVHSHPAYNQDSHVNDEIVYDLVKSMDDISRGVRHCEKLLGCFRSKTDQLIPLAVRRAEESLIIGKALRKASEASKTQGSTYPSEIVLLSAHMDSWDVGQGAIDDGGGMAVAWHALNVIKHLAERDRRFRPKRTLRAVFWTAEEQGYFGSKIYYNNGSTKGAEKFFFVSESDQGAFRPSNWNSVLRFQGNEFQMKKLDEIVKIINNYGIPLSVLESTDQGDIGFWAKEGVPSVSYEPDKGANYYFYFHHTEADYMTIFNDGDLEYTTAIFAALAHIIELGVFFEHFVEEQRTLRRRGFDAMEMIRPKIFQEL</sequence>
<evidence type="ECO:0000256" key="7">
    <source>
        <dbReference type="ARBA" id="ARBA00022741"/>
    </source>
</evidence>
<evidence type="ECO:0000256" key="12">
    <source>
        <dbReference type="RuleBase" id="RU367135"/>
    </source>
</evidence>
<accession>A0AA39GTW5</accession>
<dbReference type="Pfam" id="PF03074">
    <property type="entry name" value="GCS"/>
    <property type="match status" value="1"/>
</dbReference>
<keyword evidence="7 12" id="KW-0547">Nucleotide-binding</keyword>
<dbReference type="GO" id="GO:0017109">
    <property type="term" value="C:glutamate-cysteine ligase complex"/>
    <property type="evidence" value="ECO:0007669"/>
    <property type="project" value="TreeGrafter"/>
</dbReference>
<reference evidence="14" key="1">
    <citation type="submission" date="2023-06" db="EMBL/GenBank/DDBJ databases">
        <title>Genomic analysis of the entomopathogenic nematode Steinernema hermaphroditum.</title>
        <authorList>
            <person name="Schwarz E.M."/>
            <person name="Heppert J.K."/>
            <person name="Baniya A."/>
            <person name="Schwartz H.T."/>
            <person name="Tan C.-H."/>
            <person name="Antoshechkin I."/>
            <person name="Sternberg P.W."/>
            <person name="Goodrich-Blair H."/>
            <person name="Dillman A.R."/>
        </authorList>
    </citation>
    <scope>NUCLEOTIDE SEQUENCE</scope>
    <source>
        <strain evidence="14">PS9179</strain>
        <tissue evidence="14">Whole animal</tissue>
    </source>
</reference>
<keyword evidence="6 12" id="KW-0317">Glutathione biosynthesis</keyword>
<organism evidence="14 15">
    <name type="scientific">Steinernema hermaphroditum</name>
    <dbReference type="NCBI Taxonomy" id="289476"/>
    <lineage>
        <taxon>Eukaryota</taxon>
        <taxon>Metazoa</taxon>
        <taxon>Ecdysozoa</taxon>
        <taxon>Nematoda</taxon>
        <taxon>Chromadorea</taxon>
        <taxon>Rhabditida</taxon>
        <taxon>Tylenchina</taxon>
        <taxon>Panagrolaimomorpha</taxon>
        <taxon>Strongyloidoidea</taxon>
        <taxon>Steinernematidae</taxon>
        <taxon>Steinernema</taxon>
    </lineage>
</organism>
<comment type="pathway">
    <text evidence="1 12">Sulfur metabolism; glutathione biosynthesis; glutathione from L-cysteine and L-glutamate: step 1/2.</text>
</comment>
<keyword evidence="15" id="KW-1185">Reference proteome</keyword>
<dbReference type="Pfam" id="PF04389">
    <property type="entry name" value="Peptidase_M28"/>
    <property type="match status" value="1"/>
</dbReference>
<keyword evidence="8 12" id="KW-0067">ATP-binding</keyword>
<dbReference type="GO" id="GO:0006750">
    <property type="term" value="P:glutathione biosynthetic process"/>
    <property type="evidence" value="ECO:0007669"/>
    <property type="project" value="UniProtKB-UniRule"/>
</dbReference>
<dbReference type="GO" id="GO:0005524">
    <property type="term" value="F:ATP binding"/>
    <property type="evidence" value="ECO:0007669"/>
    <property type="project" value="UniProtKB-UniRule"/>
</dbReference>
<dbReference type="InterPro" id="IPR004308">
    <property type="entry name" value="GCS"/>
</dbReference>
<evidence type="ECO:0000256" key="1">
    <source>
        <dbReference type="ARBA" id="ARBA00005006"/>
    </source>
</evidence>
<dbReference type="PANTHER" id="PTHR11164:SF0">
    <property type="entry name" value="GLUTAMATE--CYSTEINE LIGASE CATALYTIC SUBUNIT"/>
    <property type="match status" value="1"/>
</dbReference>
<dbReference type="EMBL" id="JAUCMV010000005">
    <property type="protein sequence ID" value="KAK0393056.1"/>
    <property type="molecule type" value="Genomic_DNA"/>
</dbReference>
<gene>
    <name evidence="14" type="ORF">QR680_000035</name>
</gene>
<evidence type="ECO:0000256" key="11">
    <source>
        <dbReference type="ARBA" id="ARBA00048819"/>
    </source>
</evidence>
<comment type="caution">
    <text evidence="14">The sequence shown here is derived from an EMBL/GenBank/DDBJ whole genome shotgun (WGS) entry which is preliminary data.</text>
</comment>
<dbReference type="InterPro" id="IPR014746">
    <property type="entry name" value="Gln_synth/guanido_kin_cat_dom"/>
</dbReference>
<dbReference type="SUPFAM" id="SSF53187">
    <property type="entry name" value="Zn-dependent exopeptidases"/>
    <property type="match status" value="1"/>
</dbReference>
<dbReference type="InterPro" id="IPR007484">
    <property type="entry name" value="Peptidase_M28"/>
</dbReference>
<evidence type="ECO:0000313" key="14">
    <source>
        <dbReference type="EMBL" id="KAK0393056.1"/>
    </source>
</evidence>
<keyword evidence="5 12" id="KW-0436">Ligase</keyword>
<evidence type="ECO:0000256" key="9">
    <source>
        <dbReference type="ARBA" id="ARBA00030585"/>
    </source>
</evidence>
<evidence type="ECO:0000256" key="3">
    <source>
        <dbReference type="ARBA" id="ARBA00012220"/>
    </source>
</evidence>
<dbReference type="EC" id="6.3.2.2" evidence="3 12"/>
<feature type="domain" description="Peptidase M28" evidence="13">
    <location>
        <begin position="659"/>
        <end position="855"/>
    </location>
</feature>
<evidence type="ECO:0000256" key="10">
    <source>
        <dbReference type="ARBA" id="ARBA00032122"/>
    </source>
</evidence>
<evidence type="ECO:0000256" key="4">
    <source>
        <dbReference type="ARBA" id="ARBA00014618"/>
    </source>
</evidence>
<evidence type="ECO:0000256" key="2">
    <source>
        <dbReference type="ARBA" id="ARBA00008100"/>
    </source>
</evidence>
<dbReference type="FunFam" id="3.30.590.50:FF:000002">
    <property type="entry name" value="Glutamate--cysteine ligase catalytic subunit"/>
    <property type="match status" value="1"/>
</dbReference>
<comment type="catalytic activity">
    <reaction evidence="11 12">
        <text>L-cysteine + L-glutamate + ATP = gamma-L-glutamyl-L-cysteine + ADP + phosphate + H(+)</text>
        <dbReference type="Rhea" id="RHEA:13285"/>
        <dbReference type="ChEBI" id="CHEBI:15378"/>
        <dbReference type="ChEBI" id="CHEBI:29985"/>
        <dbReference type="ChEBI" id="CHEBI:30616"/>
        <dbReference type="ChEBI" id="CHEBI:35235"/>
        <dbReference type="ChEBI" id="CHEBI:43474"/>
        <dbReference type="ChEBI" id="CHEBI:58173"/>
        <dbReference type="ChEBI" id="CHEBI:456216"/>
        <dbReference type="EC" id="6.3.2.2"/>
    </reaction>
</comment>
<proteinExistence type="inferred from homology"/>
<evidence type="ECO:0000313" key="15">
    <source>
        <dbReference type="Proteomes" id="UP001175271"/>
    </source>
</evidence>
<dbReference type="AlphaFoldDB" id="A0AA39GTW5"/>
<evidence type="ECO:0000256" key="8">
    <source>
        <dbReference type="ARBA" id="ARBA00022840"/>
    </source>
</evidence>
<comment type="similarity">
    <text evidence="2 12">Belongs to the glutamate--cysteine ligase type 3 family.</text>
</comment>
<dbReference type="Gene3D" id="1.10.8.960">
    <property type="match status" value="1"/>
</dbReference>
<evidence type="ECO:0000256" key="5">
    <source>
        <dbReference type="ARBA" id="ARBA00022598"/>
    </source>
</evidence>
<dbReference type="FunFam" id="3.30.590.50:FF:000007">
    <property type="entry name" value="Glutamate--cysteine ligase"/>
    <property type="match status" value="1"/>
</dbReference>
<dbReference type="Gene3D" id="3.40.630.10">
    <property type="entry name" value="Zn peptidases"/>
    <property type="match status" value="1"/>
</dbReference>
<evidence type="ECO:0000259" key="13">
    <source>
        <dbReference type="Pfam" id="PF04389"/>
    </source>
</evidence>
<dbReference type="SUPFAM" id="SSF55931">
    <property type="entry name" value="Glutamine synthetase/guanido kinase"/>
    <property type="match status" value="1"/>
</dbReference>
<dbReference type="PANTHER" id="PTHR11164">
    <property type="entry name" value="GLUTAMATE CYSTEINE LIGASE"/>
    <property type="match status" value="1"/>
</dbReference>
<dbReference type="GO" id="GO:0004357">
    <property type="term" value="F:glutamate-cysteine ligase activity"/>
    <property type="evidence" value="ECO:0007669"/>
    <property type="project" value="UniProtKB-UniRule"/>
</dbReference>
<dbReference type="Proteomes" id="UP001175271">
    <property type="component" value="Unassembled WGS sequence"/>
</dbReference>
<dbReference type="FunFam" id="1.10.8.960:FF:000001">
    <property type="entry name" value="Glutamate--cysteine ligase catalytic subunit"/>
    <property type="match status" value="1"/>
</dbReference>
<protein>
    <recommendedName>
        <fullName evidence="4 12">Glutamate--cysteine ligase</fullName>
        <ecNumber evidence="3 12">6.3.2.2</ecNumber>
    </recommendedName>
    <alternativeName>
        <fullName evidence="10 12">Gamma-ECS</fullName>
    </alternativeName>
    <alternativeName>
        <fullName evidence="9 12">Gamma-glutamylcysteine synthetase</fullName>
    </alternativeName>
</protein>